<feature type="compositionally biased region" description="Polar residues" evidence="1">
    <location>
        <begin position="64"/>
        <end position="77"/>
    </location>
</feature>
<protein>
    <submittedName>
        <fullName evidence="2">Uncharacterized protein</fullName>
    </submittedName>
</protein>
<accession>A0A175W9Z1</accession>
<feature type="compositionally biased region" description="Polar residues" evidence="1">
    <location>
        <begin position="277"/>
        <end position="291"/>
    </location>
</feature>
<name>A0A175W9Z1_9PEZI</name>
<feature type="compositionally biased region" description="Low complexity" evidence="1">
    <location>
        <begin position="396"/>
        <end position="405"/>
    </location>
</feature>
<feature type="region of interest" description="Disordered" evidence="1">
    <location>
        <begin position="1"/>
        <end position="25"/>
    </location>
</feature>
<proteinExistence type="predicted"/>
<comment type="caution">
    <text evidence="2">The sequence shown here is derived from an EMBL/GenBank/DDBJ whole genome shotgun (WGS) entry which is preliminary data.</text>
</comment>
<organism evidence="2 3">
    <name type="scientific">Madurella mycetomatis</name>
    <dbReference type="NCBI Taxonomy" id="100816"/>
    <lineage>
        <taxon>Eukaryota</taxon>
        <taxon>Fungi</taxon>
        <taxon>Dikarya</taxon>
        <taxon>Ascomycota</taxon>
        <taxon>Pezizomycotina</taxon>
        <taxon>Sordariomycetes</taxon>
        <taxon>Sordariomycetidae</taxon>
        <taxon>Sordariales</taxon>
        <taxon>Sordariales incertae sedis</taxon>
        <taxon>Madurella</taxon>
    </lineage>
</organism>
<feature type="region of interest" description="Disordered" evidence="1">
    <location>
        <begin position="540"/>
        <end position="581"/>
    </location>
</feature>
<feature type="region of interest" description="Disordered" evidence="1">
    <location>
        <begin position="316"/>
        <end position="405"/>
    </location>
</feature>
<evidence type="ECO:0000313" key="2">
    <source>
        <dbReference type="EMBL" id="KXX80546.1"/>
    </source>
</evidence>
<sequence length="581" mass="62019">MAPSTAVATNATPTSPNPPATAASCFSSQRSSLAPLIIACPFPGCSAKIDGREGLCQTHLQTVSQTSRSQDVAQTNGALPTPAPSGSPSSARQLSDSSLRSKKLLEIGKDRPIMMRKTAENGKAPHFIPQQPAPKHNTPPSRGESTMSSPSSKPLAPRSSVQSLPTSPGHLQNGEPARKRQRLSPSPGRSPRTRVNGTGPSRPSTAETDSGGKAPKVSIPRLDRQASTNSLQRMARSPEKRAKPGFKPSATMRIAPTQLTTVRFIGCSEEDYIPRSSPDQANPGVNGSAESVSHRNRGGLASSFSLNEGIKDYWTGKINNSVPPVARAESPSSGSSRETPRIPDLPNGHSQTFPPGRRTEAQITSNDTRSEPSTQAIHFPIRPAPVPATKPPPSPSSTRTTSTPKEINTSIFDALIYSQPLASTPPPDVHISLAALTTQPQHQQNQQHPTKKEPEDEPLYLEIDPRVHWPQHHSSTWLSRKQREIEARGRRKANFGRAAHSLRAQLQTANGQGLAFEDTLPEKIAENPVWVRALRRLRGLGLPGDDDTRETSGSGNASSSGSGGEGVGVGVQRRGGRGGKR</sequence>
<evidence type="ECO:0000256" key="1">
    <source>
        <dbReference type="SAM" id="MobiDB-lite"/>
    </source>
</evidence>
<dbReference type="OrthoDB" id="3550599at2759"/>
<feature type="compositionally biased region" description="Basic and acidic residues" evidence="1">
    <location>
        <begin position="103"/>
        <end position="120"/>
    </location>
</feature>
<feature type="compositionally biased region" description="Polar residues" evidence="1">
    <location>
        <begin position="159"/>
        <end position="170"/>
    </location>
</feature>
<feature type="compositionally biased region" description="Low complexity" evidence="1">
    <location>
        <begin position="1"/>
        <end position="24"/>
    </location>
</feature>
<feature type="compositionally biased region" description="Polar residues" evidence="1">
    <location>
        <begin position="138"/>
        <end position="152"/>
    </location>
</feature>
<feature type="region of interest" description="Disordered" evidence="1">
    <location>
        <begin position="64"/>
        <end position="303"/>
    </location>
</feature>
<dbReference type="AlphaFoldDB" id="A0A175W9Z1"/>
<reference evidence="2 3" key="1">
    <citation type="journal article" date="2016" name="Genome Announc.">
        <title>Genome Sequence of Madurella mycetomatis mm55, Isolated from a Human Mycetoma Case in Sudan.</title>
        <authorList>
            <person name="Smit S."/>
            <person name="Derks M.F."/>
            <person name="Bervoets S."/>
            <person name="Fahal A."/>
            <person name="van Leeuwen W."/>
            <person name="van Belkum A."/>
            <person name="van de Sande W.W."/>
        </authorList>
    </citation>
    <scope>NUCLEOTIDE SEQUENCE [LARGE SCALE GENOMIC DNA]</scope>
    <source>
        <strain evidence="3">mm55</strain>
    </source>
</reference>
<dbReference type="STRING" id="100816.A0A175W9Z1"/>
<dbReference type="EMBL" id="LCTW02000056">
    <property type="protein sequence ID" value="KXX80546.1"/>
    <property type="molecule type" value="Genomic_DNA"/>
</dbReference>
<keyword evidence="3" id="KW-1185">Reference proteome</keyword>
<dbReference type="VEuPathDB" id="FungiDB:MMYC01_202251"/>
<feature type="compositionally biased region" description="Polar residues" evidence="1">
    <location>
        <begin position="193"/>
        <end position="208"/>
    </location>
</feature>
<gene>
    <name evidence="2" type="ORF">MMYC01_202251</name>
</gene>
<evidence type="ECO:0000313" key="3">
    <source>
        <dbReference type="Proteomes" id="UP000078237"/>
    </source>
</evidence>
<dbReference type="Proteomes" id="UP000078237">
    <property type="component" value="Unassembled WGS sequence"/>
</dbReference>
<feature type="compositionally biased region" description="Low complexity" evidence="1">
    <location>
        <begin position="78"/>
        <end position="98"/>
    </location>
</feature>
<feature type="compositionally biased region" description="Polar residues" evidence="1">
    <location>
        <begin position="361"/>
        <end position="376"/>
    </location>
</feature>
<feature type="compositionally biased region" description="Pro residues" evidence="1">
    <location>
        <begin position="382"/>
        <end position="395"/>
    </location>
</feature>